<organism evidence="2">
    <name type="scientific">Oryza nivara</name>
    <name type="common">Indian wild rice</name>
    <name type="synonym">Oryza sativa f. spontanea</name>
    <dbReference type="NCBI Taxonomy" id="4536"/>
    <lineage>
        <taxon>Eukaryota</taxon>
        <taxon>Viridiplantae</taxon>
        <taxon>Streptophyta</taxon>
        <taxon>Embryophyta</taxon>
        <taxon>Tracheophyta</taxon>
        <taxon>Spermatophyta</taxon>
        <taxon>Magnoliopsida</taxon>
        <taxon>Liliopsida</taxon>
        <taxon>Poales</taxon>
        <taxon>Poaceae</taxon>
        <taxon>BOP clade</taxon>
        <taxon>Oryzoideae</taxon>
        <taxon>Oryzeae</taxon>
        <taxon>Oryzinae</taxon>
        <taxon>Oryza</taxon>
    </lineage>
</organism>
<reference evidence="2" key="2">
    <citation type="submission" date="2018-04" db="EMBL/GenBank/DDBJ databases">
        <title>OnivRS2 (Oryza nivara Reference Sequence Version 2).</title>
        <authorList>
            <person name="Zhang J."/>
            <person name="Kudrna D."/>
            <person name="Lee S."/>
            <person name="Talag J."/>
            <person name="Rajasekar S."/>
            <person name="Welchert J."/>
            <person name="Hsing Y.-I."/>
            <person name="Wing R.A."/>
        </authorList>
    </citation>
    <scope>NUCLEOTIDE SEQUENCE [LARGE SCALE GENOMIC DNA]</scope>
    <source>
        <strain evidence="2">SL10</strain>
    </source>
</reference>
<proteinExistence type="predicted"/>
<keyword evidence="3" id="KW-1185">Reference proteome</keyword>
<dbReference type="Proteomes" id="UP000006591">
    <property type="component" value="Chromosome 5"/>
</dbReference>
<sequence length="111" mass="12201">MRAKLASVLEESEATMVGEPSEATRRMGSPRGGGEGEVGEDDNKGGPVGGGWGDKRQQRGGAEVLYRLLIGVPYWRVALMIDEKIQFLGVGTWNVYWRLLTTFSVLYIIPD</sequence>
<dbReference type="Gramene" id="ONIVA05G12150.1">
    <property type="protein sequence ID" value="ONIVA05G12150.1"/>
    <property type="gene ID" value="ONIVA05G12150"/>
</dbReference>
<dbReference type="EnsemblPlants" id="ONIVA05G12150.1">
    <property type="protein sequence ID" value="ONIVA05G12150.1"/>
    <property type="gene ID" value="ONIVA05G12150"/>
</dbReference>
<dbReference type="AlphaFoldDB" id="A0A0E0HCL9"/>
<dbReference type="HOGENOM" id="CLU_184025_0_0_1"/>
<accession>A0A0E0HCL9</accession>
<protein>
    <submittedName>
        <fullName evidence="2">Uncharacterized protein</fullName>
    </submittedName>
</protein>
<evidence type="ECO:0000313" key="3">
    <source>
        <dbReference type="Proteomes" id="UP000006591"/>
    </source>
</evidence>
<evidence type="ECO:0000256" key="1">
    <source>
        <dbReference type="SAM" id="MobiDB-lite"/>
    </source>
</evidence>
<feature type="region of interest" description="Disordered" evidence="1">
    <location>
        <begin position="1"/>
        <end position="57"/>
    </location>
</feature>
<name>A0A0E0HCL9_ORYNI</name>
<evidence type="ECO:0000313" key="2">
    <source>
        <dbReference type="EnsemblPlants" id="ONIVA05G12150.1"/>
    </source>
</evidence>
<reference evidence="2" key="1">
    <citation type="submission" date="2015-04" db="UniProtKB">
        <authorList>
            <consortium name="EnsemblPlants"/>
        </authorList>
    </citation>
    <scope>IDENTIFICATION</scope>
    <source>
        <strain evidence="2">SL10</strain>
    </source>
</reference>
<dbReference type="OMA" id="YWRVALM"/>